<dbReference type="OrthoDB" id="3270497at2759"/>
<reference evidence="2 3" key="1">
    <citation type="submission" date="2021-08" db="EMBL/GenBank/DDBJ databases">
        <title>Draft Genome Sequence of Phanerochaete sordida strain YK-624.</title>
        <authorList>
            <person name="Mori T."/>
            <person name="Dohra H."/>
            <person name="Suzuki T."/>
            <person name="Kawagishi H."/>
            <person name="Hirai H."/>
        </authorList>
    </citation>
    <scope>NUCLEOTIDE SEQUENCE [LARGE SCALE GENOMIC DNA]</scope>
    <source>
        <strain evidence="2 3">YK-624</strain>
    </source>
</reference>
<evidence type="ECO:0000256" key="1">
    <source>
        <dbReference type="SAM" id="MobiDB-lite"/>
    </source>
</evidence>
<feature type="region of interest" description="Disordered" evidence="1">
    <location>
        <begin position="507"/>
        <end position="574"/>
    </location>
</feature>
<keyword evidence="3" id="KW-1185">Reference proteome</keyword>
<feature type="region of interest" description="Disordered" evidence="1">
    <location>
        <begin position="323"/>
        <end position="349"/>
    </location>
</feature>
<dbReference type="AlphaFoldDB" id="A0A9P3GF85"/>
<accession>A0A9P3GF85</accession>
<organism evidence="2 3">
    <name type="scientific">Phanerochaete sordida</name>
    <dbReference type="NCBI Taxonomy" id="48140"/>
    <lineage>
        <taxon>Eukaryota</taxon>
        <taxon>Fungi</taxon>
        <taxon>Dikarya</taxon>
        <taxon>Basidiomycota</taxon>
        <taxon>Agaricomycotina</taxon>
        <taxon>Agaricomycetes</taxon>
        <taxon>Polyporales</taxon>
        <taxon>Phanerochaetaceae</taxon>
        <taxon>Phanerochaete</taxon>
    </lineage>
</organism>
<feature type="region of interest" description="Disordered" evidence="1">
    <location>
        <begin position="361"/>
        <end position="382"/>
    </location>
</feature>
<protein>
    <submittedName>
        <fullName evidence="2">Uncharacterized protein</fullName>
    </submittedName>
</protein>
<comment type="caution">
    <text evidence="2">The sequence shown here is derived from an EMBL/GenBank/DDBJ whole genome shotgun (WGS) entry which is preliminary data.</text>
</comment>
<feature type="compositionally biased region" description="Polar residues" evidence="1">
    <location>
        <begin position="45"/>
        <end position="60"/>
    </location>
</feature>
<gene>
    <name evidence="2" type="ORF">PsYK624_088250</name>
</gene>
<feature type="region of interest" description="Disordered" evidence="1">
    <location>
        <begin position="13"/>
        <end position="83"/>
    </location>
</feature>
<evidence type="ECO:0000313" key="3">
    <source>
        <dbReference type="Proteomes" id="UP000703269"/>
    </source>
</evidence>
<proteinExistence type="predicted"/>
<evidence type="ECO:0000313" key="2">
    <source>
        <dbReference type="EMBL" id="GJE92670.1"/>
    </source>
</evidence>
<feature type="compositionally biased region" description="Low complexity" evidence="1">
    <location>
        <begin position="460"/>
        <end position="472"/>
    </location>
</feature>
<dbReference type="EMBL" id="BPQB01000028">
    <property type="protein sequence ID" value="GJE92670.1"/>
    <property type="molecule type" value="Genomic_DNA"/>
</dbReference>
<name>A0A9P3GF85_9APHY</name>
<sequence length="616" mass="66015">MVKGSFITPFLLGGKCNDSKDDQSMNPSRMSTSSRFPSLRRLETSSDAAASSSRPTSLPNTLKADAGAPPEPPSTNSNPNSKTLLHLKFSGPSFLDVVAKDRETKEPMYILETVRNTTTVYRLDHRSKEAIRASCVQWPQSIVKGKTSGRTVQMGSSRWRDTEEFLKYGALANFANRKFNIPHWPHALKWKLVPGNSYVCTTQNIKGPIAILDAAVLSAPPRLRIYHNFMSGDAERSQRENIKGVPVILLDYLMTTALIMVTEVQEWLDRPQTADGRVRIPGTSQPAVQKWLAIIHGETTPESPGASAAASSPTLTAVSANWDENSNRHSSGTASLSSGPITPSTPASAAVGQNVPFAAQEEEVPPVPPLPEAVRALSGTASPPQTFASFESLSSLMSPQASSSTSSVASPASTSVRGKRPLPTPPVLSSTSLSAPRPWTSHDGHTPSPSTASFERDRPASPASSSSSTSNSRRSRVGRSLTIANIPPLQPPPSAALPLPPKLAQELSARSGETSGAGPSMLQAANPDPLSPDEEERLRRNMQALSLASQPPPPAAPPIMPYSPPYDPNAPHRDAGAISMVDASRRRSYAETVYEQPPPAYDAIDFSLPHLHLPRR</sequence>
<feature type="compositionally biased region" description="Pro residues" evidence="1">
    <location>
        <begin position="550"/>
        <end position="568"/>
    </location>
</feature>
<feature type="compositionally biased region" description="Low complexity" evidence="1">
    <location>
        <begin position="398"/>
        <end position="416"/>
    </location>
</feature>
<dbReference type="Proteomes" id="UP000703269">
    <property type="component" value="Unassembled WGS sequence"/>
</dbReference>
<feature type="region of interest" description="Disordered" evidence="1">
    <location>
        <begin position="398"/>
        <end position="477"/>
    </location>
</feature>
<feature type="compositionally biased region" description="Polar residues" evidence="1">
    <location>
        <begin position="24"/>
        <end position="36"/>
    </location>
</feature>
<feature type="compositionally biased region" description="Polar residues" evidence="1">
    <location>
        <begin position="323"/>
        <end position="347"/>
    </location>
</feature>